<comment type="caution">
    <text evidence="2">The sequence shown here is derived from an EMBL/GenBank/DDBJ whole genome shotgun (WGS) entry which is preliminary data.</text>
</comment>
<keyword evidence="1" id="KW-0472">Membrane</keyword>
<feature type="transmembrane region" description="Helical" evidence="1">
    <location>
        <begin position="12"/>
        <end position="33"/>
    </location>
</feature>
<proteinExistence type="predicted"/>
<organism evidence="2 3">
    <name type="scientific">Candidatus Brocadia sapporoensis</name>
    <dbReference type="NCBI Taxonomy" id="392547"/>
    <lineage>
        <taxon>Bacteria</taxon>
        <taxon>Pseudomonadati</taxon>
        <taxon>Planctomycetota</taxon>
        <taxon>Candidatus Brocadiia</taxon>
        <taxon>Candidatus Brocadiales</taxon>
        <taxon>Candidatus Brocadiaceae</taxon>
        <taxon>Candidatus Brocadia</taxon>
    </lineage>
</organism>
<dbReference type="EMBL" id="MJUW02000059">
    <property type="protein sequence ID" value="OQD46071.1"/>
    <property type="molecule type" value="Genomic_DNA"/>
</dbReference>
<evidence type="ECO:0000313" key="2">
    <source>
        <dbReference type="EMBL" id="OQD46071.1"/>
    </source>
</evidence>
<keyword evidence="1" id="KW-1133">Transmembrane helix</keyword>
<feature type="transmembrane region" description="Helical" evidence="1">
    <location>
        <begin position="45"/>
        <end position="64"/>
    </location>
</feature>
<dbReference type="Proteomes" id="UP000242219">
    <property type="component" value="Unassembled WGS sequence"/>
</dbReference>
<keyword evidence="1" id="KW-0812">Transmembrane</keyword>
<protein>
    <submittedName>
        <fullName evidence="2">Uncharacterized protein</fullName>
    </submittedName>
</protein>
<evidence type="ECO:0000313" key="3">
    <source>
        <dbReference type="Proteomes" id="UP000242219"/>
    </source>
</evidence>
<gene>
    <name evidence="2" type="ORF">BIY37_05100</name>
</gene>
<sequence>MAHTDQSVGTLISISGTLASIGLALVAILTAKTSIDHIETAADDIFLFSSFGFLFAVVLGYLALKNNGNGKGGSLATMAEVVFCVSLLGAVIGALLMLYILV</sequence>
<accession>A0A1V6M0Y7</accession>
<name>A0A1V6M0Y7_9BACT</name>
<evidence type="ECO:0000256" key="1">
    <source>
        <dbReference type="SAM" id="Phobius"/>
    </source>
</evidence>
<dbReference type="AlphaFoldDB" id="A0A1V6M0Y7"/>
<dbReference type="RefSeq" id="WP_070066747.1">
    <property type="nucleotide sequence ID" value="NZ_MJUW02000059.1"/>
</dbReference>
<reference evidence="2 3" key="1">
    <citation type="journal article" date="2016" name="Genome Announc.">
        <title>Draft Genome Sequence of the Anaerobic Ammonium-Oxidizing Bacterium 'Candidatus Brocadia sp. 40'.</title>
        <authorList>
            <person name="Ali M."/>
            <person name="Haroon M.F."/>
            <person name="Narita Y."/>
            <person name="Zhang L."/>
            <person name="Rangel Shaw D."/>
            <person name="Okabe S."/>
            <person name="Saikaly P.E."/>
        </authorList>
    </citation>
    <scope>NUCLEOTIDE SEQUENCE [LARGE SCALE GENOMIC DNA]</scope>
    <source>
        <strain evidence="2 3">40</strain>
    </source>
</reference>
<keyword evidence="3" id="KW-1185">Reference proteome</keyword>
<feature type="transmembrane region" description="Helical" evidence="1">
    <location>
        <begin position="76"/>
        <end position="101"/>
    </location>
</feature>